<dbReference type="Gene3D" id="3.90.740.10">
    <property type="entry name" value="Valyl/Leucyl/Isoleucyl-tRNA synthetase, editing domain"/>
    <property type="match status" value="1"/>
</dbReference>
<gene>
    <name evidence="15" type="ORF">CVIRNUC_005232</name>
</gene>
<dbReference type="InterPro" id="IPR009080">
    <property type="entry name" value="tRNAsynth_Ia_anticodon-bd"/>
</dbReference>
<dbReference type="InterPro" id="IPR014729">
    <property type="entry name" value="Rossmann-like_a/b/a_fold"/>
</dbReference>
<keyword evidence="9 12" id="KW-0030">Aminoacyl-tRNA synthetase</keyword>
<dbReference type="InterPro" id="IPR001412">
    <property type="entry name" value="aa-tRNA-synth_I_CS"/>
</dbReference>
<evidence type="ECO:0000256" key="12">
    <source>
        <dbReference type="RuleBase" id="RU363035"/>
    </source>
</evidence>
<dbReference type="GO" id="GO:0048608">
    <property type="term" value="P:reproductive structure development"/>
    <property type="evidence" value="ECO:0007669"/>
    <property type="project" value="UniProtKB-ARBA"/>
</dbReference>
<evidence type="ECO:0000256" key="10">
    <source>
        <dbReference type="ARBA" id="ARBA00032665"/>
    </source>
</evidence>
<dbReference type="PANTHER" id="PTHR42780:SF1">
    <property type="entry name" value="ISOLEUCINE--TRNA LIGASE, CYTOPLASMIC"/>
    <property type="match status" value="1"/>
</dbReference>
<dbReference type="Pfam" id="PF00133">
    <property type="entry name" value="tRNA-synt_1"/>
    <property type="match status" value="1"/>
</dbReference>
<dbReference type="InterPro" id="IPR009008">
    <property type="entry name" value="Val/Leu/Ile-tRNA-synth_edit"/>
</dbReference>
<dbReference type="SUPFAM" id="SSF52374">
    <property type="entry name" value="Nucleotidylyl transferase"/>
    <property type="match status" value="1"/>
</dbReference>
<accession>A0AAV1I3R7</accession>
<evidence type="ECO:0000256" key="11">
    <source>
        <dbReference type="ARBA" id="ARBA00048359"/>
    </source>
</evidence>
<evidence type="ECO:0000256" key="2">
    <source>
        <dbReference type="ARBA" id="ARBA00005594"/>
    </source>
</evidence>
<dbReference type="EC" id="6.1.1.5" evidence="3"/>
<dbReference type="SUPFAM" id="SSF50677">
    <property type="entry name" value="ValRS/IleRS/LeuRS editing domain"/>
    <property type="match status" value="1"/>
</dbReference>
<dbReference type="InterPro" id="IPR013155">
    <property type="entry name" value="M/V/L/I-tRNA-synth_anticd-bd"/>
</dbReference>
<dbReference type="InterPro" id="IPR023586">
    <property type="entry name" value="Ile-tRNA-ligase_type2"/>
</dbReference>
<evidence type="ECO:0000256" key="4">
    <source>
        <dbReference type="ARBA" id="ARBA00022490"/>
    </source>
</evidence>
<reference evidence="15 16" key="1">
    <citation type="submission" date="2023-10" db="EMBL/GenBank/DDBJ databases">
        <authorList>
            <person name="Maclean D."/>
            <person name="Macfadyen A."/>
        </authorList>
    </citation>
    <scope>NUCLEOTIDE SEQUENCE [LARGE SCALE GENOMIC DNA]</scope>
</reference>
<dbReference type="GO" id="GO:0004822">
    <property type="term" value="F:isoleucine-tRNA ligase activity"/>
    <property type="evidence" value="ECO:0007669"/>
    <property type="project" value="UniProtKB-EC"/>
</dbReference>
<sequence>MEDVKDGRDYSFSNEELKILQLWDDIDAFQEQLRRSEGKSPYVFYDGPPFATGLPHYGHLLAGTLKDVVTRYATATGHYCPRRFGWDCHGLPVEHEIDKAFGIKSRSDVISMGIAKYNEECRKIVMRYSQEWEKTVKRIGRWIDFRNDYKTLDPTYMESVWWVFKQLWDRGLVYRGFKVMPYSTGLSTPLANFEANQNYKDTMDPSVMVAFSIENDVDNACFIAWTTTPWTLPSNLALCVNPDFAYVRAKDPATGKVYVVAESRLAFIPGAVPKAKKGGKGGDKKDAEPKGWQVLSKVKGKSLVGTTYQPLFPYFAHLKSRAALQNGHAADSAPAQPAGAFRVIADGYVKDDSGTGVVHQAPAFGEDDFRICIENNIVGKGEDMPCPVDSEGRFTPEVPDFSGRYVKEADKDIIKHLKGLGRLIDSSSYTHSYPFCWRSDTPLIQRAVPSWFVRVTDFRDDLLENNRQTYWVPSHVKEGRFHNWLQNARDWCVSRSRFWGTPIPIWASADLKEVVVVGSIAELEELTGEQVTDLHRHLIDHLTIPSRQGKGVLRRVDEVFDCWFESGSMPYAQLHYPFENKEFFEGNFPADFVAEGQDQTRGWFYTLMVLSTALFNKPAFKNLVCNGLVLADDGKKMSKRLKNYPDPTVILSEYGADALRLYLVNSPVVHAETLRFKKEGVFAVVKDVFLPWYNAYRFLVQNVLRLEADCGERFLPSQVDLTKATNILDRWIAAATRRLTAFVRTEMDAYRLYTVVPDLVRFIESLTNIYVRYNRARLKGRLGAADCSFALASLFDVLLTVSKVMAPFTPFFCESLYQNLRRALPEDAPQSVHWCDFPAAAKEQAGDEHIVQSVARMQQVIELSRTIRERHARPLKMPLRSLTVVAANAGFLADLEGELRHYVLEEVNVRELVCCSEPDEFGSVRASPDFKVLGKRLGKSMAAVGSAVKQMSAQQIAEYESSGSITLAGAVLTAGEIRVQRDFKRPEGVSEQDMDANAEGEVMAVLDLRPDEGLRDAGLAREVVNRVQKLRKKAGLQAGDLVDIFVGSASSAEAGAAAEPSLVEHLLDTQGEYVREVLGKAVRPLGARAPHAIVIARERQSIAAAESRSEFDIELAVPVVSVSEDDLLQVTNGDRQRMEGLKAWIVSRDPRQLSSQLKSTGGQTAIHIDGQRVLLQEGKHFALCNS</sequence>
<evidence type="ECO:0000256" key="7">
    <source>
        <dbReference type="ARBA" id="ARBA00022840"/>
    </source>
</evidence>
<dbReference type="FunFam" id="3.40.50.620:FF:000050">
    <property type="entry name" value="Isoleucyl-tRNA synthetase,cytoplasmic"/>
    <property type="match status" value="1"/>
</dbReference>
<comment type="catalytic activity">
    <reaction evidence="11">
        <text>tRNA(Ile) + L-isoleucine + ATP = L-isoleucyl-tRNA(Ile) + AMP + diphosphate</text>
        <dbReference type="Rhea" id="RHEA:11060"/>
        <dbReference type="Rhea" id="RHEA-COMP:9666"/>
        <dbReference type="Rhea" id="RHEA-COMP:9695"/>
        <dbReference type="ChEBI" id="CHEBI:30616"/>
        <dbReference type="ChEBI" id="CHEBI:33019"/>
        <dbReference type="ChEBI" id="CHEBI:58045"/>
        <dbReference type="ChEBI" id="CHEBI:78442"/>
        <dbReference type="ChEBI" id="CHEBI:78528"/>
        <dbReference type="ChEBI" id="CHEBI:456215"/>
        <dbReference type="EC" id="6.1.1.5"/>
    </reaction>
</comment>
<evidence type="ECO:0000256" key="8">
    <source>
        <dbReference type="ARBA" id="ARBA00022917"/>
    </source>
</evidence>
<keyword evidence="5 12" id="KW-0436">Ligase</keyword>
<dbReference type="InterPro" id="IPR033709">
    <property type="entry name" value="Anticodon_Ile_ABEc"/>
</dbReference>
<keyword evidence="4" id="KW-0963">Cytoplasm</keyword>
<dbReference type="PROSITE" id="PS00178">
    <property type="entry name" value="AA_TRNA_LIGASE_I"/>
    <property type="match status" value="1"/>
</dbReference>
<evidence type="ECO:0000259" key="14">
    <source>
        <dbReference type="Pfam" id="PF08264"/>
    </source>
</evidence>
<comment type="similarity">
    <text evidence="2 12">Belongs to the class-I aminoacyl-tRNA synthetase family.</text>
</comment>
<dbReference type="CDD" id="cd07961">
    <property type="entry name" value="Anticodon_Ia_Ile_ABEc"/>
    <property type="match status" value="1"/>
</dbReference>
<dbReference type="GO" id="GO:0005737">
    <property type="term" value="C:cytoplasm"/>
    <property type="evidence" value="ECO:0007669"/>
    <property type="project" value="UniProtKB-SubCell"/>
</dbReference>
<evidence type="ECO:0000313" key="16">
    <source>
        <dbReference type="Proteomes" id="UP001314263"/>
    </source>
</evidence>
<proteinExistence type="inferred from homology"/>
<dbReference type="GO" id="GO:0005524">
    <property type="term" value="F:ATP binding"/>
    <property type="evidence" value="ECO:0007669"/>
    <property type="project" value="UniProtKB-KW"/>
</dbReference>
<evidence type="ECO:0000259" key="13">
    <source>
        <dbReference type="Pfam" id="PF00133"/>
    </source>
</evidence>
<keyword evidence="16" id="KW-1185">Reference proteome</keyword>
<dbReference type="GO" id="GO:0002161">
    <property type="term" value="F:aminoacyl-tRNA deacylase activity"/>
    <property type="evidence" value="ECO:0007669"/>
    <property type="project" value="InterPro"/>
</dbReference>
<dbReference type="Gene3D" id="1.10.730.10">
    <property type="entry name" value="Isoleucyl-tRNA Synthetase, Domain 1"/>
    <property type="match status" value="1"/>
</dbReference>
<organism evidence="15 16">
    <name type="scientific">Coccomyxa viridis</name>
    <dbReference type="NCBI Taxonomy" id="1274662"/>
    <lineage>
        <taxon>Eukaryota</taxon>
        <taxon>Viridiplantae</taxon>
        <taxon>Chlorophyta</taxon>
        <taxon>core chlorophytes</taxon>
        <taxon>Trebouxiophyceae</taxon>
        <taxon>Trebouxiophyceae incertae sedis</taxon>
        <taxon>Coccomyxaceae</taxon>
        <taxon>Coccomyxa</taxon>
    </lineage>
</organism>
<dbReference type="GO" id="GO:0000049">
    <property type="term" value="F:tRNA binding"/>
    <property type="evidence" value="ECO:0007669"/>
    <property type="project" value="InterPro"/>
</dbReference>
<dbReference type="Proteomes" id="UP001314263">
    <property type="component" value="Unassembled WGS sequence"/>
</dbReference>
<feature type="domain" description="Aminoacyl-tRNA synthetase class Ia" evidence="13">
    <location>
        <begin position="18"/>
        <end position="674"/>
    </location>
</feature>
<dbReference type="Gene3D" id="3.40.50.620">
    <property type="entry name" value="HUPs"/>
    <property type="match status" value="2"/>
</dbReference>
<dbReference type="Pfam" id="PF19302">
    <property type="entry name" value="DUF5915"/>
    <property type="match status" value="1"/>
</dbReference>
<dbReference type="PANTHER" id="PTHR42780">
    <property type="entry name" value="SOLEUCYL-TRNA SYNTHETASE"/>
    <property type="match status" value="1"/>
</dbReference>
<comment type="caution">
    <text evidence="15">The sequence shown here is derived from an EMBL/GenBank/DDBJ whole genome shotgun (WGS) entry which is preliminary data.</text>
</comment>
<comment type="subcellular location">
    <subcellularLocation>
        <location evidence="1">Cytoplasm</location>
    </subcellularLocation>
</comment>
<dbReference type="AlphaFoldDB" id="A0AAV1I3R7"/>
<protein>
    <recommendedName>
        <fullName evidence="3">isoleucine--tRNA ligase</fullName>
        <ecNumber evidence="3">6.1.1.5</ecNumber>
    </recommendedName>
    <alternativeName>
        <fullName evidence="10">Isoleucyl-tRNA synthetase</fullName>
    </alternativeName>
</protein>
<keyword evidence="7 12" id="KW-0067">ATP-binding</keyword>
<dbReference type="GO" id="GO:0009791">
    <property type="term" value="P:post-embryonic development"/>
    <property type="evidence" value="ECO:0007669"/>
    <property type="project" value="UniProtKB-ARBA"/>
</dbReference>
<dbReference type="PRINTS" id="PR00984">
    <property type="entry name" value="TRNASYNTHILE"/>
</dbReference>
<name>A0AAV1I3R7_9CHLO</name>
<keyword evidence="8 12" id="KW-0648">Protein biosynthesis</keyword>
<dbReference type="GO" id="GO:0006428">
    <property type="term" value="P:isoleucyl-tRNA aminoacylation"/>
    <property type="evidence" value="ECO:0007669"/>
    <property type="project" value="InterPro"/>
</dbReference>
<keyword evidence="6 12" id="KW-0547">Nucleotide-binding</keyword>
<dbReference type="Pfam" id="PF08264">
    <property type="entry name" value="Anticodon_1"/>
    <property type="match status" value="1"/>
</dbReference>
<dbReference type="NCBIfam" id="TIGR00392">
    <property type="entry name" value="ileS"/>
    <property type="match status" value="1"/>
</dbReference>
<dbReference type="FunFam" id="3.40.50.620:FF:000023">
    <property type="entry name" value="Isoleucyl-tRNA synthetase,cytoplasmic"/>
    <property type="match status" value="1"/>
</dbReference>
<evidence type="ECO:0000256" key="3">
    <source>
        <dbReference type="ARBA" id="ARBA00013165"/>
    </source>
</evidence>
<evidence type="ECO:0000256" key="6">
    <source>
        <dbReference type="ARBA" id="ARBA00022741"/>
    </source>
</evidence>
<dbReference type="CDD" id="cd00818">
    <property type="entry name" value="IleRS_core"/>
    <property type="match status" value="1"/>
</dbReference>
<dbReference type="HAMAP" id="MF_02003">
    <property type="entry name" value="Ile_tRNA_synth_type2"/>
    <property type="match status" value="1"/>
</dbReference>
<feature type="domain" description="Methionyl/Valyl/Leucyl/Isoleucyl-tRNA synthetase anticodon-binding" evidence="14">
    <location>
        <begin position="729"/>
        <end position="879"/>
    </location>
</feature>
<evidence type="ECO:0000256" key="9">
    <source>
        <dbReference type="ARBA" id="ARBA00023146"/>
    </source>
</evidence>
<dbReference type="SUPFAM" id="SSF47323">
    <property type="entry name" value="Anticodon-binding domain of a subclass of class I aminoacyl-tRNA synthetases"/>
    <property type="match status" value="1"/>
</dbReference>
<dbReference type="EMBL" id="CAUYUE010000006">
    <property type="protein sequence ID" value="CAK0780949.1"/>
    <property type="molecule type" value="Genomic_DNA"/>
</dbReference>
<evidence type="ECO:0000313" key="15">
    <source>
        <dbReference type="EMBL" id="CAK0780949.1"/>
    </source>
</evidence>
<evidence type="ECO:0000256" key="1">
    <source>
        <dbReference type="ARBA" id="ARBA00004496"/>
    </source>
</evidence>
<dbReference type="InterPro" id="IPR002300">
    <property type="entry name" value="aa-tRNA-synth_Ia"/>
</dbReference>
<dbReference type="FunFam" id="1.10.730.10:FF:000004">
    <property type="entry name" value="Isoleucyl-tRNA synthetase, cytoplasmic"/>
    <property type="match status" value="1"/>
</dbReference>
<dbReference type="InterPro" id="IPR002301">
    <property type="entry name" value="Ile-tRNA-ligase"/>
</dbReference>
<evidence type="ECO:0000256" key="5">
    <source>
        <dbReference type="ARBA" id="ARBA00022598"/>
    </source>
</evidence>